<dbReference type="InterPro" id="IPR028976">
    <property type="entry name" value="CheC-like_sf"/>
</dbReference>
<organism evidence="2 3">
    <name type="scientific">Luteimonas yindakuii</name>
    <dbReference type="NCBI Taxonomy" id="2565782"/>
    <lineage>
        <taxon>Bacteria</taxon>
        <taxon>Pseudomonadati</taxon>
        <taxon>Pseudomonadota</taxon>
        <taxon>Gammaproteobacteria</taxon>
        <taxon>Lysobacterales</taxon>
        <taxon>Lysobacteraceae</taxon>
        <taxon>Luteimonas</taxon>
    </lineage>
</organism>
<keyword evidence="3" id="KW-1185">Reference proteome</keyword>
<reference evidence="2 3" key="1">
    <citation type="submission" date="2019-01" db="EMBL/GenBank/DDBJ databases">
        <authorList>
            <person name="Zhang S."/>
        </authorList>
    </citation>
    <scope>NUCLEOTIDE SEQUENCE [LARGE SCALE GENOMIC DNA]</scope>
    <source>
        <strain evidence="2 3">1626</strain>
    </source>
</reference>
<evidence type="ECO:0000256" key="1">
    <source>
        <dbReference type="ARBA" id="ARBA00022500"/>
    </source>
</evidence>
<dbReference type="SUPFAM" id="SSF103039">
    <property type="entry name" value="CheC-like"/>
    <property type="match status" value="1"/>
</dbReference>
<proteinExistence type="predicted"/>
<gene>
    <name evidence="2" type="ORF">E4582_08910</name>
</gene>
<name>A0A4Z1RJG9_9GAMM</name>
<dbReference type="Gene3D" id="3.40.1550.10">
    <property type="entry name" value="CheC-like"/>
    <property type="match status" value="1"/>
</dbReference>
<keyword evidence="1" id="KW-0145">Chemotaxis</keyword>
<dbReference type="InterPro" id="IPR037257">
    <property type="entry name" value="T2SS_E_N_sf"/>
</dbReference>
<dbReference type="EMBL" id="SPUH01000001">
    <property type="protein sequence ID" value="TKS54867.1"/>
    <property type="molecule type" value="Genomic_DNA"/>
</dbReference>
<dbReference type="AlphaFoldDB" id="A0A4Z1RJG9"/>
<accession>A0A4Z1RJG9</accession>
<evidence type="ECO:0000313" key="3">
    <source>
        <dbReference type="Proteomes" id="UP000298681"/>
    </source>
</evidence>
<dbReference type="RefSeq" id="WP_134674224.1">
    <property type="nucleotide sequence ID" value="NZ_SPUH01000001.1"/>
</dbReference>
<dbReference type="Proteomes" id="UP000298681">
    <property type="component" value="Unassembled WGS sequence"/>
</dbReference>
<comment type="caution">
    <text evidence="2">The sequence shown here is derived from an EMBL/GenBank/DDBJ whole genome shotgun (WGS) entry which is preliminary data.</text>
</comment>
<protein>
    <submittedName>
        <fullName evidence="2">Chemotaxis protein CheX</fullName>
    </submittedName>
</protein>
<dbReference type="SUPFAM" id="SSF160246">
    <property type="entry name" value="EspE N-terminal domain-like"/>
    <property type="match status" value="2"/>
</dbReference>
<evidence type="ECO:0000313" key="2">
    <source>
        <dbReference type="EMBL" id="TKS54867.1"/>
    </source>
</evidence>
<dbReference type="GO" id="GO:0006935">
    <property type="term" value="P:chemotaxis"/>
    <property type="evidence" value="ECO:0007669"/>
    <property type="project" value="UniProtKB-KW"/>
</dbReference>
<sequence>MAAKFLGQFLLERGVITAAQLLAAIEMQRASNPLLGELAVHQGLLDAAQARRIQQRQRVEDRRFGDIALEMGVLDQAQLDALLDAQKAGRRMLGDVLLEQGAIDAERLDAELALHRASQEEARHAFESELAAHPLGDLANSAVGLCARLFPRMLGSQCLPAEVMAPEELDGWPVVAYVRVEGARPLGIGLASDLPTARALACALLRISPDLFDDDLAQDALGEMVNVLMGYLVRDAMQDDDAGYRALPPDASVPIATLAADRARSLAIGMGSQLGGFVLLVDRPA</sequence>